<evidence type="ECO:0000313" key="2">
    <source>
        <dbReference type="Proteomes" id="UP000325577"/>
    </source>
</evidence>
<accession>A0A5J5BAS1</accession>
<reference evidence="1 2" key="1">
    <citation type="submission" date="2019-09" db="EMBL/GenBank/DDBJ databases">
        <title>A chromosome-level genome assembly of the Chinese tupelo Nyssa sinensis.</title>
        <authorList>
            <person name="Yang X."/>
            <person name="Kang M."/>
            <person name="Yang Y."/>
            <person name="Xiong H."/>
            <person name="Wang M."/>
            <person name="Zhang Z."/>
            <person name="Wang Z."/>
            <person name="Wu H."/>
            <person name="Ma T."/>
            <person name="Liu J."/>
            <person name="Xi Z."/>
        </authorList>
    </citation>
    <scope>NUCLEOTIDE SEQUENCE [LARGE SCALE GENOMIC DNA]</scope>
    <source>
        <strain evidence="1">J267</strain>
        <tissue evidence="1">Leaf</tissue>
    </source>
</reference>
<sequence>MLVALLRFPSCVPFPACAGSALDLRKPQLHEGKMNPLRRKHKPCSSPQPRLFFNPFHLIDALNFAIVIQLRHTDSIVGHNCYLYPRIADSFDHCSSDRPRLDLRSSSLSVTYDLRILQFQSDPNNEGTSFNHRCTY</sequence>
<proteinExistence type="predicted"/>
<keyword evidence="2" id="KW-1185">Reference proteome</keyword>
<name>A0A5J5BAS1_9ASTE</name>
<dbReference type="EMBL" id="CM018037">
    <property type="protein sequence ID" value="KAA8539698.1"/>
    <property type="molecule type" value="Genomic_DNA"/>
</dbReference>
<organism evidence="1 2">
    <name type="scientific">Nyssa sinensis</name>
    <dbReference type="NCBI Taxonomy" id="561372"/>
    <lineage>
        <taxon>Eukaryota</taxon>
        <taxon>Viridiplantae</taxon>
        <taxon>Streptophyta</taxon>
        <taxon>Embryophyta</taxon>
        <taxon>Tracheophyta</taxon>
        <taxon>Spermatophyta</taxon>
        <taxon>Magnoliopsida</taxon>
        <taxon>eudicotyledons</taxon>
        <taxon>Gunneridae</taxon>
        <taxon>Pentapetalae</taxon>
        <taxon>asterids</taxon>
        <taxon>Cornales</taxon>
        <taxon>Nyssaceae</taxon>
        <taxon>Nyssa</taxon>
    </lineage>
</organism>
<evidence type="ECO:0000313" key="1">
    <source>
        <dbReference type="EMBL" id="KAA8539698.1"/>
    </source>
</evidence>
<dbReference type="AlphaFoldDB" id="A0A5J5BAS1"/>
<gene>
    <name evidence="1" type="ORF">F0562_026390</name>
</gene>
<dbReference type="Proteomes" id="UP000325577">
    <property type="component" value="Linkage Group LG14"/>
</dbReference>
<protein>
    <submittedName>
        <fullName evidence="1">Uncharacterized protein</fullName>
    </submittedName>
</protein>